<dbReference type="OrthoDB" id="8196554at2759"/>
<dbReference type="SMART" id="SM00700">
    <property type="entry name" value="JHBP"/>
    <property type="match status" value="1"/>
</dbReference>
<reference evidence="2" key="1">
    <citation type="submission" date="2022-01" db="EMBL/GenBank/DDBJ databases">
        <authorList>
            <person name="King R."/>
        </authorList>
    </citation>
    <scope>NUCLEOTIDE SEQUENCE</scope>
</reference>
<dbReference type="GO" id="GO:0005615">
    <property type="term" value="C:extracellular space"/>
    <property type="evidence" value="ECO:0007669"/>
    <property type="project" value="TreeGrafter"/>
</dbReference>
<feature type="signal peptide" evidence="1">
    <location>
        <begin position="1"/>
        <end position="16"/>
    </location>
</feature>
<evidence type="ECO:0000313" key="3">
    <source>
        <dbReference type="Proteomes" id="UP001153709"/>
    </source>
</evidence>
<dbReference type="AlphaFoldDB" id="A0A9N9SZS4"/>
<sequence length="248" mass="27742">MKYLLVLVVVWELSQGAINPNLVRKLTCRKSNPDFEKCFTKTLTTFLPVVMNGVPDLGIPALDPLKLPELAIQQNIAGFGEISGKFTDLKLEGFKGVVFDQMKVDPVNLYGAIKLTIPSIHIETDYNIDGRIMHLVINNEGHFIGNFSDIKMSMKISLTTFKKEDGMEYFKINKLTQNIKIGNGHIKLESKDKSFQHMLNVAENFFNSNPSMILSMASNMISVQSVQMTKEKLNDVLGSFPASVLLPD</sequence>
<dbReference type="Proteomes" id="UP001153709">
    <property type="component" value="Chromosome 5"/>
</dbReference>
<dbReference type="Pfam" id="PF06585">
    <property type="entry name" value="JHBP"/>
    <property type="match status" value="1"/>
</dbReference>
<dbReference type="InterPro" id="IPR038606">
    <property type="entry name" value="To_sf"/>
</dbReference>
<feature type="chain" id="PRO_5040365503" evidence="1">
    <location>
        <begin position="17"/>
        <end position="248"/>
    </location>
</feature>
<gene>
    <name evidence="2" type="ORF">DIABBA_LOCUS8658</name>
</gene>
<name>A0A9N9SZS4_DIABA</name>
<dbReference type="PANTHER" id="PTHR11008:SF14">
    <property type="entry name" value="CIRCADIAN CLOCK-CONTROLLED PROTEIN-LIKE PROTEIN"/>
    <property type="match status" value="1"/>
</dbReference>
<keyword evidence="3" id="KW-1185">Reference proteome</keyword>
<dbReference type="Gene3D" id="3.15.10.30">
    <property type="entry name" value="Haemolymph juvenile hormone binding protein"/>
    <property type="match status" value="1"/>
</dbReference>
<organism evidence="2 3">
    <name type="scientific">Diabrotica balteata</name>
    <name type="common">Banded cucumber beetle</name>
    <dbReference type="NCBI Taxonomy" id="107213"/>
    <lineage>
        <taxon>Eukaryota</taxon>
        <taxon>Metazoa</taxon>
        <taxon>Ecdysozoa</taxon>
        <taxon>Arthropoda</taxon>
        <taxon>Hexapoda</taxon>
        <taxon>Insecta</taxon>
        <taxon>Pterygota</taxon>
        <taxon>Neoptera</taxon>
        <taxon>Endopterygota</taxon>
        <taxon>Coleoptera</taxon>
        <taxon>Polyphaga</taxon>
        <taxon>Cucujiformia</taxon>
        <taxon>Chrysomeloidea</taxon>
        <taxon>Chrysomelidae</taxon>
        <taxon>Galerucinae</taxon>
        <taxon>Diabroticina</taxon>
        <taxon>Diabroticites</taxon>
        <taxon>Diabrotica</taxon>
    </lineage>
</organism>
<evidence type="ECO:0000256" key="1">
    <source>
        <dbReference type="SAM" id="SignalP"/>
    </source>
</evidence>
<evidence type="ECO:0000313" key="2">
    <source>
        <dbReference type="EMBL" id="CAG9835469.1"/>
    </source>
</evidence>
<dbReference type="EMBL" id="OU898280">
    <property type="protein sequence ID" value="CAG9835469.1"/>
    <property type="molecule type" value="Genomic_DNA"/>
</dbReference>
<accession>A0A9N9SZS4</accession>
<protein>
    <submittedName>
        <fullName evidence="2">Uncharacterized protein</fullName>
    </submittedName>
</protein>
<dbReference type="PANTHER" id="PTHR11008">
    <property type="entry name" value="PROTEIN TAKEOUT-LIKE PROTEIN"/>
    <property type="match status" value="1"/>
</dbReference>
<keyword evidence="1" id="KW-0732">Signal</keyword>
<dbReference type="InterPro" id="IPR010562">
    <property type="entry name" value="Haemolymph_juvenile_hormone-bd"/>
</dbReference>
<proteinExistence type="predicted"/>